<dbReference type="AlphaFoldDB" id="A0A0D7B0P9"/>
<dbReference type="Gene3D" id="3.30.420.10">
    <property type="entry name" value="Ribonuclease H-like superfamily/Ribonuclease H"/>
    <property type="match status" value="1"/>
</dbReference>
<reference evidence="1 2" key="1">
    <citation type="journal article" date="2015" name="Fungal Genet. Biol.">
        <title>Evolution of novel wood decay mechanisms in Agaricales revealed by the genome sequences of Fistulina hepatica and Cylindrobasidium torrendii.</title>
        <authorList>
            <person name="Floudas D."/>
            <person name="Held B.W."/>
            <person name="Riley R."/>
            <person name="Nagy L.G."/>
            <person name="Koehler G."/>
            <person name="Ransdell A.S."/>
            <person name="Younus H."/>
            <person name="Chow J."/>
            <person name="Chiniquy J."/>
            <person name="Lipzen A."/>
            <person name="Tritt A."/>
            <person name="Sun H."/>
            <person name="Haridas S."/>
            <person name="LaButti K."/>
            <person name="Ohm R.A."/>
            <person name="Kues U."/>
            <person name="Blanchette R.A."/>
            <person name="Grigoriev I.V."/>
            <person name="Minto R.E."/>
            <person name="Hibbett D.S."/>
        </authorList>
    </citation>
    <scope>NUCLEOTIDE SEQUENCE [LARGE SCALE GENOMIC DNA]</scope>
    <source>
        <strain evidence="1 2">FP15055 ss-10</strain>
    </source>
</reference>
<sequence>MRRIKLWARQFIADATELPLYQHGGGVCGSLDDEDVGNEIRLELQQLGKFFTVEDIVRFCGTTEMLERLGRTKTVSLSTAHRWLLKNGWRWARHGRAQYIDGHEREDVVKYRDSIYIPKIMELAQRMRRWIEDVGWALPPSVHRAVRIWFHDESTFYAHDRRKVFWAEAGAGALPEPKSEGPSLMIGDFVAPEVGWLRGPDGENARVVFRAGKGRDGYMTNSDILEQFERAVAIVRKHWPDEDHYFVYDNAPTHLKREDSALSAANMTKGPSAKFHVAVDVLNEHGRPAVDADGKKIKSKERMANGMHNGQEQSFYFPDDYEIVELRGWFKGTERILQERGYDTTGKKSQCGKSFHNDCPKDRTDCCCRRMLYSEPDFQQVLSQLELLAKKLGVSILYLPKFHCELNFIEQCWGYAKARYRVLPPTKSQDDMEKNVLKVLDEIPLETMQRFATRSLRFAHAYSTGLNGAQAAWVAKKYRGHRIIPDLTPLDLVEIGKRRDVGK</sequence>
<organism evidence="1 2">
    <name type="scientific">Cylindrobasidium torrendii FP15055 ss-10</name>
    <dbReference type="NCBI Taxonomy" id="1314674"/>
    <lineage>
        <taxon>Eukaryota</taxon>
        <taxon>Fungi</taxon>
        <taxon>Dikarya</taxon>
        <taxon>Basidiomycota</taxon>
        <taxon>Agaricomycotina</taxon>
        <taxon>Agaricomycetes</taxon>
        <taxon>Agaricomycetidae</taxon>
        <taxon>Agaricales</taxon>
        <taxon>Marasmiineae</taxon>
        <taxon>Physalacriaceae</taxon>
        <taxon>Cylindrobasidium</taxon>
    </lineage>
</organism>
<proteinExistence type="predicted"/>
<gene>
    <name evidence="1" type="ORF">CYLTODRAFT_359423</name>
</gene>
<dbReference type="OrthoDB" id="10039611at2759"/>
<keyword evidence="2" id="KW-1185">Reference proteome</keyword>
<evidence type="ECO:0000313" key="2">
    <source>
        <dbReference type="Proteomes" id="UP000054007"/>
    </source>
</evidence>
<evidence type="ECO:0000313" key="1">
    <source>
        <dbReference type="EMBL" id="KIY63775.1"/>
    </source>
</evidence>
<dbReference type="EMBL" id="KN880674">
    <property type="protein sequence ID" value="KIY63775.1"/>
    <property type="molecule type" value="Genomic_DNA"/>
</dbReference>
<dbReference type="GO" id="GO:0003676">
    <property type="term" value="F:nucleic acid binding"/>
    <property type="evidence" value="ECO:0007669"/>
    <property type="project" value="InterPro"/>
</dbReference>
<dbReference type="PANTHER" id="PTHR35871">
    <property type="entry name" value="EXPRESSED PROTEIN"/>
    <property type="match status" value="1"/>
</dbReference>
<dbReference type="InterPro" id="IPR036397">
    <property type="entry name" value="RNaseH_sf"/>
</dbReference>
<name>A0A0D7B0P9_9AGAR</name>
<dbReference type="PANTHER" id="PTHR35871:SF1">
    <property type="entry name" value="CXC1-LIKE CYSTEINE CLUSTER ASSOCIATED WITH KDZ TRANSPOSASES DOMAIN-CONTAINING PROTEIN"/>
    <property type="match status" value="1"/>
</dbReference>
<protein>
    <recommendedName>
        <fullName evidence="3">Tc1-like transposase DDE domain-containing protein</fullName>
    </recommendedName>
</protein>
<dbReference type="Proteomes" id="UP000054007">
    <property type="component" value="Unassembled WGS sequence"/>
</dbReference>
<accession>A0A0D7B0P9</accession>
<evidence type="ECO:0008006" key="3">
    <source>
        <dbReference type="Google" id="ProtNLM"/>
    </source>
</evidence>